<proteinExistence type="predicted"/>
<protein>
    <submittedName>
        <fullName evidence="1">Uncharacterized protein</fullName>
    </submittedName>
</protein>
<accession>A0A1B2HUN3</accession>
<dbReference type="EMBL" id="CP016793">
    <property type="protein sequence ID" value="ANZ41449.1"/>
    <property type="molecule type" value="Genomic_DNA"/>
</dbReference>
<gene>
    <name evidence="1" type="ORF">BBK82_41355</name>
</gene>
<organism evidence="1 2">
    <name type="scientific">Lentzea guizhouensis</name>
    <dbReference type="NCBI Taxonomy" id="1586287"/>
    <lineage>
        <taxon>Bacteria</taxon>
        <taxon>Bacillati</taxon>
        <taxon>Actinomycetota</taxon>
        <taxon>Actinomycetes</taxon>
        <taxon>Pseudonocardiales</taxon>
        <taxon>Pseudonocardiaceae</taxon>
        <taxon>Lentzea</taxon>
    </lineage>
</organism>
<name>A0A1B2HUN3_9PSEU</name>
<keyword evidence="2" id="KW-1185">Reference proteome</keyword>
<reference evidence="1 2" key="1">
    <citation type="submission" date="2016-07" db="EMBL/GenBank/DDBJ databases">
        <title>Complete genome sequence of the Lentzea guizhouensis DHS C013.</title>
        <authorList>
            <person name="Cao C."/>
        </authorList>
    </citation>
    <scope>NUCLEOTIDE SEQUENCE [LARGE SCALE GENOMIC DNA]</scope>
    <source>
        <strain evidence="1 2">DHS C013</strain>
    </source>
</reference>
<dbReference type="AlphaFoldDB" id="A0A1B2HUN3"/>
<dbReference type="KEGG" id="led:BBK82_41355"/>
<dbReference type="Proteomes" id="UP000093053">
    <property type="component" value="Chromosome"/>
</dbReference>
<evidence type="ECO:0000313" key="2">
    <source>
        <dbReference type="Proteomes" id="UP000093053"/>
    </source>
</evidence>
<sequence length="93" mass="10282">MANRSPWFKVVERDGEIVIVEGRLDVGEVLLRVEPGVRAERVAEYFNHIGYYLLVDLVGLLEDVSGTKAEGKAVELLAHMHLPPGGDEPMSQP</sequence>
<evidence type="ECO:0000313" key="1">
    <source>
        <dbReference type="EMBL" id="ANZ41449.1"/>
    </source>
</evidence>